<gene>
    <name evidence="1" type="ORF">S01H1_05083</name>
</gene>
<name>X0S640_9ZZZZ</name>
<organism evidence="1">
    <name type="scientific">marine sediment metagenome</name>
    <dbReference type="NCBI Taxonomy" id="412755"/>
    <lineage>
        <taxon>unclassified sequences</taxon>
        <taxon>metagenomes</taxon>
        <taxon>ecological metagenomes</taxon>
    </lineage>
</organism>
<proteinExistence type="predicted"/>
<accession>X0S640</accession>
<dbReference type="EMBL" id="BARS01002649">
    <property type="protein sequence ID" value="GAF70696.1"/>
    <property type="molecule type" value="Genomic_DNA"/>
</dbReference>
<reference evidence="1" key="1">
    <citation type="journal article" date="2014" name="Front. Microbiol.">
        <title>High frequency of phylogenetically diverse reductive dehalogenase-homologous genes in deep subseafloor sedimentary metagenomes.</title>
        <authorList>
            <person name="Kawai M."/>
            <person name="Futagami T."/>
            <person name="Toyoda A."/>
            <person name="Takaki Y."/>
            <person name="Nishi S."/>
            <person name="Hori S."/>
            <person name="Arai W."/>
            <person name="Tsubouchi T."/>
            <person name="Morono Y."/>
            <person name="Uchiyama I."/>
            <person name="Ito T."/>
            <person name="Fujiyama A."/>
            <person name="Inagaki F."/>
            <person name="Takami H."/>
        </authorList>
    </citation>
    <scope>NUCLEOTIDE SEQUENCE</scope>
    <source>
        <strain evidence="1">Expedition CK06-06</strain>
    </source>
</reference>
<comment type="caution">
    <text evidence="1">The sequence shown here is derived from an EMBL/GenBank/DDBJ whole genome shotgun (WGS) entry which is preliminary data.</text>
</comment>
<sequence length="165" mass="19361">MSSHVLLFIKNGKVADNIYFNGPTKTFWEFELWRNFKKTLDKRKLKFFIKNVGFNPDKQSMGFYKVVDLILHPVCKLYIGETIVRIIRKDHWKKNISTLIFTKEAGWAMNGLEDTDGMIVDSDKEYDYIVYMTNDCGESKNKAFMERLIDIIQNIDALITLDELT</sequence>
<protein>
    <submittedName>
        <fullName evidence="1">Uncharacterized protein</fullName>
    </submittedName>
</protein>
<dbReference type="AlphaFoldDB" id="X0S640"/>
<evidence type="ECO:0000313" key="1">
    <source>
        <dbReference type="EMBL" id="GAF70696.1"/>
    </source>
</evidence>